<sequence length="178" mass="18154">MDLLGVGCVVTVAAISQGDDLGVQELQMVRDTNIGSKLAPSGSGCTSTGDEVSAKSDRLYSGIVGDEGSGLHQRNIVGQRIGVIARVVHDTGGGMANTSTVQEDGSNHGESVSGGTANGAVSRGQHVAVVDDGSAAEMRIASRSQRHLEGELVRSSVLASHDTSSPLGKLWRQSCGKG</sequence>
<protein>
    <submittedName>
        <fullName evidence="2">Putative serine-type enodpeptidase</fullName>
    </submittedName>
</protein>
<feature type="region of interest" description="Disordered" evidence="1">
    <location>
        <begin position="101"/>
        <end position="123"/>
    </location>
</feature>
<organism evidence="2">
    <name type="scientific">Anopheles darlingi</name>
    <name type="common">Mosquito</name>
    <dbReference type="NCBI Taxonomy" id="43151"/>
    <lineage>
        <taxon>Eukaryota</taxon>
        <taxon>Metazoa</taxon>
        <taxon>Ecdysozoa</taxon>
        <taxon>Arthropoda</taxon>
        <taxon>Hexapoda</taxon>
        <taxon>Insecta</taxon>
        <taxon>Pterygota</taxon>
        <taxon>Neoptera</taxon>
        <taxon>Endopterygota</taxon>
        <taxon>Diptera</taxon>
        <taxon>Nematocera</taxon>
        <taxon>Culicoidea</taxon>
        <taxon>Culicidae</taxon>
        <taxon>Anophelinae</taxon>
        <taxon>Anopheles</taxon>
    </lineage>
</organism>
<dbReference type="AlphaFoldDB" id="A0A2M4D1J1"/>
<reference evidence="2" key="1">
    <citation type="submission" date="2018-01" db="EMBL/GenBank/DDBJ databases">
        <title>An insight into the sialome of Amazonian anophelines.</title>
        <authorList>
            <person name="Ribeiro J.M."/>
            <person name="Scarpassa V."/>
            <person name="Calvo E."/>
        </authorList>
    </citation>
    <scope>NUCLEOTIDE SEQUENCE</scope>
</reference>
<evidence type="ECO:0000256" key="1">
    <source>
        <dbReference type="SAM" id="MobiDB-lite"/>
    </source>
</evidence>
<dbReference type="EMBL" id="GGFL01007265">
    <property type="protein sequence ID" value="MBW71443.1"/>
    <property type="molecule type" value="Transcribed_RNA"/>
</dbReference>
<proteinExistence type="predicted"/>
<evidence type="ECO:0000313" key="2">
    <source>
        <dbReference type="EMBL" id="MBW71443.1"/>
    </source>
</evidence>
<feature type="compositionally biased region" description="Polar residues" evidence="1">
    <location>
        <begin position="101"/>
        <end position="115"/>
    </location>
</feature>
<accession>A0A2M4D1J1</accession>
<name>A0A2M4D1J1_ANODA</name>